<organism evidence="1 2">
    <name type="scientific">Algoriphagus yeomjeoni</name>
    <dbReference type="NCBI Taxonomy" id="291403"/>
    <lineage>
        <taxon>Bacteria</taxon>
        <taxon>Pseudomonadati</taxon>
        <taxon>Bacteroidota</taxon>
        <taxon>Cytophagia</taxon>
        <taxon>Cytophagales</taxon>
        <taxon>Cyclobacteriaceae</taxon>
        <taxon>Algoriphagus</taxon>
    </lineage>
</organism>
<accession>A0A327P0H6</accession>
<evidence type="ECO:0000313" key="2">
    <source>
        <dbReference type="Proteomes" id="UP000249610"/>
    </source>
</evidence>
<comment type="caution">
    <text evidence="1">The sequence shown here is derived from an EMBL/GenBank/DDBJ whole genome shotgun (WGS) entry which is preliminary data.</text>
</comment>
<reference evidence="1 2" key="1">
    <citation type="submission" date="2018-06" db="EMBL/GenBank/DDBJ databases">
        <title>Genomic Encyclopedia of Archaeal and Bacterial Type Strains, Phase II (KMG-II): from individual species to whole genera.</title>
        <authorList>
            <person name="Goeker M."/>
        </authorList>
    </citation>
    <scope>NUCLEOTIDE SEQUENCE [LARGE SCALE GENOMIC DNA]</scope>
    <source>
        <strain evidence="1 2">DSM 23446</strain>
    </source>
</reference>
<keyword evidence="2" id="KW-1185">Reference proteome</keyword>
<name>A0A327P0H6_9BACT</name>
<proteinExistence type="predicted"/>
<gene>
    <name evidence="1" type="ORF">LV83_03506</name>
</gene>
<protein>
    <submittedName>
        <fullName evidence="1">Uncharacterized protein</fullName>
    </submittedName>
</protein>
<evidence type="ECO:0000313" key="1">
    <source>
        <dbReference type="EMBL" id="RAI85730.1"/>
    </source>
</evidence>
<dbReference type="EMBL" id="QLLK01000012">
    <property type="protein sequence ID" value="RAI85730.1"/>
    <property type="molecule type" value="Genomic_DNA"/>
</dbReference>
<dbReference type="Proteomes" id="UP000249610">
    <property type="component" value="Unassembled WGS sequence"/>
</dbReference>
<sequence length="67" mass="8167">MQLIEVTKAAHQKEFIEMAVRLYKMRGIILREVYKVYKCHLTLRWKILNAHSFNYKLYFNSNENSDK</sequence>
<dbReference type="AlphaFoldDB" id="A0A327P0H6"/>